<dbReference type="EMBL" id="RSEB01000012">
    <property type="protein sequence ID" value="RRR95556.1"/>
    <property type="molecule type" value="Genomic_DNA"/>
</dbReference>
<proteinExistence type="predicted"/>
<keyword evidence="2" id="KW-1185">Reference proteome</keyword>
<dbReference type="AlphaFoldDB" id="A0A426URD4"/>
<evidence type="ECO:0000313" key="1">
    <source>
        <dbReference type="EMBL" id="RRR95556.1"/>
    </source>
</evidence>
<name>A0A426URD4_9ACTN</name>
<evidence type="ECO:0000313" key="2">
    <source>
        <dbReference type="Proteomes" id="UP000277256"/>
    </source>
</evidence>
<dbReference type="Proteomes" id="UP000277256">
    <property type="component" value="Unassembled WGS sequence"/>
</dbReference>
<gene>
    <name evidence="1" type="ORF">EIW28_23900</name>
</gene>
<accession>A0A426URD4</accession>
<organism evidence="1 2">
    <name type="scientific">Glycomyces terrestris</name>
    <dbReference type="NCBI Taxonomy" id="2493553"/>
    <lineage>
        <taxon>Bacteria</taxon>
        <taxon>Bacillati</taxon>
        <taxon>Actinomycetota</taxon>
        <taxon>Actinomycetes</taxon>
        <taxon>Glycomycetales</taxon>
        <taxon>Glycomycetaceae</taxon>
        <taxon>Glycomyces</taxon>
    </lineage>
</organism>
<dbReference type="RefSeq" id="WP_125250234.1">
    <property type="nucleotide sequence ID" value="NZ_RSEB01000012.1"/>
</dbReference>
<protein>
    <submittedName>
        <fullName evidence="1">Uncharacterized protein</fullName>
    </submittedName>
</protein>
<comment type="caution">
    <text evidence="1">The sequence shown here is derived from an EMBL/GenBank/DDBJ whole genome shotgun (WGS) entry which is preliminary data.</text>
</comment>
<reference evidence="1 2" key="1">
    <citation type="submission" date="2018-12" db="EMBL/GenBank/DDBJ databases">
        <title>Glycomyces sp. YIM 121974 draft genome.</title>
        <authorList>
            <person name="Li Q."/>
        </authorList>
    </citation>
    <scope>NUCLEOTIDE SEQUENCE [LARGE SCALE GENOMIC DNA]</scope>
    <source>
        <strain evidence="1 2">YIM 121974</strain>
    </source>
</reference>
<sequence length="68" mass="7435">MKKKPGDRYQIGHNPLEGYTLDELVTVALGRAKDHAELGEETESTAWAAIAQAAATFHLSQTLANLRE</sequence>